<keyword evidence="1" id="KW-0732">Signal</keyword>
<evidence type="ECO:0000313" key="6">
    <source>
        <dbReference type="EMBL" id="PIB80878.1"/>
    </source>
</evidence>
<dbReference type="InterPro" id="IPR058644">
    <property type="entry name" value="Mtb12-like_C"/>
</dbReference>
<comment type="caution">
    <text evidence="5">The sequence shown here is derived from an EMBL/GenBank/DDBJ whole genome shotgun (WGS) entry which is preliminary data.</text>
</comment>
<accession>A0A1X1RQH5</accession>
<feature type="compositionally biased region" description="Low complexity" evidence="3">
    <location>
        <begin position="32"/>
        <end position="51"/>
    </location>
</feature>
<proteinExistence type="inferred from homology"/>
<keyword evidence="7" id="KW-1185">Reference proteome</keyword>
<dbReference type="Proteomes" id="UP000230971">
    <property type="component" value="Unassembled WGS sequence"/>
</dbReference>
<comment type="similarity">
    <text evidence="2">Belongs to the MTB12 family.</text>
</comment>
<evidence type="ECO:0000313" key="7">
    <source>
        <dbReference type="Proteomes" id="UP000193907"/>
    </source>
</evidence>
<dbReference type="Proteomes" id="UP000193907">
    <property type="component" value="Unassembled WGS sequence"/>
</dbReference>
<dbReference type="EMBL" id="LQOM01000028">
    <property type="protein sequence ID" value="ORV12603.1"/>
    <property type="molecule type" value="Genomic_DNA"/>
</dbReference>
<dbReference type="Pfam" id="PF26580">
    <property type="entry name" value="Mtb12_C"/>
    <property type="match status" value="1"/>
</dbReference>
<evidence type="ECO:0000313" key="5">
    <source>
        <dbReference type="EMBL" id="ORV12603.1"/>
    </source>
</evidence>
<evidence type="ECO:0000256" key="1">
    <source>
        <dbReference type="ARBA" id="ARBA00022729"/>
    </source>
</evidence>
<evidence type="ECO:0000259" key="4">
    <source>
        <dbReference type="Pfam" id="PF26580"/>
    </source>
</evidence>
<feature type="domain" description="Low molecular weight antigen MTB12-like C-terminal" evidence="4">
    <location>
        <begin position="56"/>
        <end position="173"/>
    </location>
</feature>
<sequence length="181" mass="18313">MPVSRHVRAAVSAAATVAALGLPGCSSGGSGSPAPSAASPPESARATTSAPQSAQVPAPEALTDVLYRLADPAVPGVEKLNLVEGATPDNAAALDKFANALLSGGYAPMTFEARDIAWSDRDPADVVATVNVSTPRRGTPGFSFPMEFKPYQGGWQLSQRTAETLLAFGTAPSGAPPTPTP</sequence>
<protein>
    <recommendedName>
        <fullName evidence="4">Low molecular weight antigen MTB12-like C-terminal domain-containing protein</fullName>
    </recommendedName>
</protein>
<dbReference type="OrthoDB" id="4752301at2"/>
<organism evidence="5 7">
    <name type="scientific">Mycobacterium celatum</name>
    <dbReference type="NCBI Taxonomy" id="28045"/>
    <lineage>
        <taxon>Bacteria</taxon>
        <taxon>Bacillati</taxon>
        <taxon>Actinomycetota</taxon>
        <taxon>Actinomycetes</taxon>
        <taxon>Mycobacteriales</taxon>
        <taxon>Mycobacteriaceae</taxon>
        <taxon>Mycobacterium</taxon>
    </lineage>
</organism>
<reference evidence="5 7" key="1">
    <citation type="submission" date="2016-01" db="EMBL/GenBank/DDBJ databases">
        <title>The new phylogeny of the genus Mycobacterium.</title>
        <authorList>
            <person name="Tarcisio F."/>
            <person name="Conor M."/>
            <person name="Antonella G."/>
            <person name="Elisabetta G."/>
            <person name="Giulia F.S."/>
            <person name="Sara T."/>
            <person name="Anna F."/>
            <person name="Clotilde B."/>
            <person name="Roberto B."/>
            <person name="Veronica D.S."/>
            <person name="Fabio R."/>
            <person name="Monica P."/>
            <person name="Olivier J."/>
            <person name="Enrico T."/>
            <person name="Nicola S."/>
        </authorList>
    </citation>
    <scope>NUCLEOTIDE SEQUENCE [LARGE SCALE GENOMIC DNA]</scope>
    <source>
        <strain evidence="5 7">DSM 44243</strain>
    </source>
</reference>
<evidence type="ECO:0000256" key="2">
    <source>
        <dbReference type="ARBA" id="ARBA00093774"/>
    </source>
</evidence>
<feature type="region of interest" description="Disordered" evidence="3">
    <location>
        <begin position="26"/>
        <end position="57"/>
    </location>
</feature>
<dbReference type="AlphaFoldDB" id="A0A1X1RQH5"/>
<dbReference type="STRING" id="28045.AWB95_11795"/>
<evidence type="ECO:0000256" key="3">
    <source>
        <dbReference type="SAM" id="MobiDB-lite"/>
    </source>
</evidence>
<dbReference type="RefSeq" id="WP_085168249.1">
    <property type="nucleotide sequence ID" value="NZ_LQOM01000028.1"/>
</dbReference>
<name>A0A1X1RQH5_MYCCE</name>
<evidence type="ECO:0000313" key="8">
    <source>
        <dbReference type="Proteomes" id="UP000230971"/>
    </source>
</evidence>
<reference evidence="6 8" key="2">
    <citation type="journal article" date="2017" name="Infect. Genet. Evol.">
        <title>The new phylogeny of the genus Mycobacterium: The old and the news.</title>
        <authorList>
            <person name="Tortoli E."/>
            <person name="Fedrizzi T."/>
            <person name="Meehan C.J."/>
            <person name="Trovato A."/>
            <person name="Grottola A."/>
            <person name="Giacobazzi E."/>
            <person name="Serpini G.F."/>
            <person name="Tagliazucchi S."/>
            <person name="Fabio A."/>
            <person name="Bettua C."/>
            <person name="Bertorelli R."/>
            <person name="Frascaro F."/>
            <person name="De Sanctis V."/>
            <person name="Pecorari M."/>
            <person name="Jousson O."/>
            <person name="Segata N."/>
            <person name="Cirillo D.M."/>
        </authorList>
    </citation>
    <scope>NUCLEOTIDE SEQUENCE [LARGE SCALE GENOMIC DNA]</scope>
    <source>
        <strain evidence="6 8">NCTC 12882</strain>
    </source>
</reference>
<gene>
    <name evidence="5" type="ORF">AWB95_11795</name>
    <name evidence="6" type="ORF">CQY23_01155</name>
</gene>
<dbReference type="EMBL" id="PDKV01000001">
    <property type="protein sequence ID" value="PIB80878.1"/>
    <property type="molecule type" value="Genomic_DNA"/>
</dbReference>